<evidence type="ECO:0000256" key="6">
    <source>
        <dbReference type="SAM" id="SignalP"/>
    </source>
</evidence>
<dbReference type="Proteomes" id="UP001236500">
    <property type="component" value="Chromosome"/>
</dbReference>
<feature type="domain" description="Peptidase M16 N-terminal" evidence="7">
    <location>
        <begin position="538"/>
        <end position="665"/>
    </location>
</feature>
<evidence type="ECO:0000256" key="5">
    <source>
        <dbReference type="ARBA" id="ARBA00023049"/>
    </source>
</evidence>
<proteinExistence type="inferred from homology"/>
<evidence type="ECO:0000313" key="10">
    <source>
        <dbReference type="Proteomes" id="UP001236500"/>
    </source>
</evidence>
<evidence type="ECO:0000256" key="3">
    <source>
        <dbReference type="ARBA" id="ARBA00022801"/>
    </source>
</evidence>
<evidence type="ECO:0000313" key="9">
    <source>
        <dbReference type="EMBL" id="WGL15216.1"/>
    </source>
</evidence>
<dbReference type="PANTHER" id="PTHR43690:SF35">
    <property type="entry name" value="NON-CATALYTIC MEMBER OF PEPTIDASE SUBFAMILY M16B-RELATED"/>
    <property type="match status" value="1"/>
</dbReference>
<dbReference type="InterPro" id="IPR011765">
    <property type="entry name" value="Pept_M16_N"/>
</dbReference>
<keyword evidence="6" id="KW-0732">Signal</keyword>
<feature type="signal peptide" evidence="6">
    <location>
        <begin position="1"/>
        <end position="23"/>
    </location>
</feature>
<evidence type="ECO:0000259" key="8">
    <source>
        <dbReference type="Pfam" id="PF05193"/>
    </source>
</evidence>
<dbReference type="Pfam" id="PF00675">
    <property type="entry name" value="Peptidase_M16"/>
    <property type="match status" value="2"/>
</dbReference>
<reference evidence="9 10" key="1">
    <citation type="submission" date="2023-02" db="EMBL/GenBank/DDBJ databases">
        <title>Description and genomic characterization of Microbulbifer bruguierae sp. nov., isolated from the sediment of mangrove plant Bruguiera sexangula.</title>
        <authorList>
            <person name="Long M."/>
        </authorList>
    </citation>
    <scope>NUCLEOTIDE SEQUENCE [LARGE SCALE GENOMIC DNA]</scope>
    <source>
        <strain evidence="9 10">H12</strain>
    </source>
</reference>
<feature type="domain" description="Peptidase M16 N-terminal" evidence="7">
    <location>
        <begin position="66"/>
        <end position="203"/>
    </location>
</feature>
<evidence type="ECO:0000256" key="1">
    <source>
        <dbReference type="ARBA" id="ARBA00007261"/>
    </source>
</evidence>
<dbReference type="PROSITE" id="PS51257">
    <property type="entry name" value="PROKAR_LIPOPROTEIN"/>
    <property type="match status" value="1"/>
</dbReference>
<comment type="similarity">
    <text evidence="1">Belongs to the peptidase M16 family.</text>
</comment>
<dbReference type="SUPFAM" id="SSF63411">
    <property type="entry name" value="LuxS/MPP-like metallohydrolase"/>
    <property type="match status" value="4"/>
</dbReference>
<dbReference type="PANTHER" id="PTHR43690">
    <property type="entry name" value="NARDILYSIN"/>
    <property type="match status" value="1"/>
</dbReference>
<dbReference type="EMBL" id="CP118605">
    <property type="protein sequence ID" value="WGL15216.1"/>
    <property type="molecule type" value="Genomic_DNA"/>
</dbReference>
<protein>
    <submittedName>
        <fullName evidence="9">Pitrilysin family protein</fullName>
    </submittedName>
</protein>
<evidence type="ECO:0000256" key="2">
    <source>
        <dbReference type="ARBA" id="ARBA00022670"/>
    </source>
</evidence>
<feature type="chain" id="PRO_5045426764" evidence="6">
    <location>
        <begin position="24"/>
        <end position="981"/>
    </location>
</feature>
<dbReference type="InterPro" id="IPR011249">
    <property type="entry name" value="Metalloenz_LuxS/M16"/>
</dbReference>
<keyword evidence="4" id="KW-0862">Zinc</keyword>
<evidence type="ECO:0000259" key="7">
    <source>
        <dbReference type="Pfam" id="PF00675"/>
    </source>
</evidence>
<dbReference type="RefSeq" id="WP_280317834.1">
    <property type="nucleotide sequence ID" value="NZ_CP118605.1"/>
</dbReference>
<accession>A0ABY8N8J4</accession>
<dbReference type="InterPro" id="IPR007863">
    <property type="entry name" value="Peptidase_M16_C"/>
</dbReference>
<keyword evidence="5" id="KW-0482">Metalloprotease</keyword>
<keyword evidence="3" id="KW-0378">Hydrolase</keyword>
<dbReference type="Pfam" id="PF05193">
    <property type="entry name" value="Peptidase_M16_C"/>
    <property type="match status" value="2"/>
</dbReference>
<dbReference type="InterPro" id="IPR050626">
    <property type="entry name" value="Peptidase_M16"/>
</dbReference>
<keyword evidence="2" id="KW-0645">Protease</keyword>
<gene>
    <name evidence="9" type="ORF">PVT68_10560</name>
</gene>
<evidence type="ECO:0000256" key="4">
    <source>
        <dbReference type="ARBA" id="ARBA00022833"/>
    </source>
</evidence>
<dbReference type="Gene3D" id="3.30.830.10">
    <property type="entry name" value="Metalloenzyme, LuxS/M16 peptidase-like"/>
    <property type="match status" value="4"/>
</dbReference>
<organism evidence="9 10">
    <name type="scientific">Microbulbifer bruguierae</name>
    <dbReference type="NCBI Taxonomy" id="3029061"/>
    <lineage>
        <taxon>Bacteria</taxon>
        <taxon>Pseudomonadati</taxon>
        <taxon>Pseudomonadota</taxon>
        <taxon>Gammaproteobacteria</taxon>
        <taxon>Cellvibrionales</taxon>
        <taxon>Microbulbiferaceae</taxon>
        <taxon>Microbulbifer</taxon>
    </lineage>
</organism>
<keyword evidence="10" id="KW-1185">Reference proteome</keyword>
<name>A0ABY8N8J4_9GAMM</name>
<sequence length="981" mass="107271">MYRTKFTLIITALLLVACGKDPAAPSAQSAPDTLPEGVTLVEAFDGDGAEIAIPYSKYRLNNGLTVVLHEDRSDPLVHVDVTYHVGSSREDAGRSGFAHFFEHMMFQGSVNVADEEHFKIIQESGGTLNGTTNTDRTNYFETVPANQLETVLWLEADRMGVFLDAVTEEKFEVQRETVKNERGQRVDNRPYGRALETLAASTYPDGHPYSWPTIGWLEDLDRADLNDLKRFFLRWYGPNNAVLTIGGDIDAAQTLAWVAKYFGSIPAGPEVENQPKQPAKLDADRYVTLEDNIHLPALAVMIPTVYSTHEDEPALDAAAQILGQGQDSMLYQSLVQTGRAVQASVSHSCRELACEMWFIVIQNPASGETLAEMEKAVRETLNAFAKRGVSEDDLVKFKAGYESSRVFGLQSVSGKVSTLAAFETFTGSPKGIDKEIRDYLAVETADVTRVFEQYIAGKPATLLSVVPNGKPELAAAPQNYQWQRTVPESYGDDDKALALRPVSDSFDRSVRPTPGVNPQVELPSIWDGKLENGVRLLAVQNAETPTVTVRAVFDIGQRDEPRGKAGLTSLLTSLMGEATSERSAAEFAEALNRLGASISISPGQYETTVTLNVLTKHLDQAMPLMLERILKPKFTEEDFARIKQQTIEGLQQDRKTPQGLATRALGAVMRGPEHPLSFPVSGLPGTVENITLDDIKGYYKAHFPAHLGGVTVSTSLPHDATIKALNGLATLKVTQAARPAIAFTAPAIKERTVYIVNKDGAAQSSLRTSQHGLPYDALGDYYLAYLGNFPLGGNFNSRINLNLREDKGYTYGARTYLQGGPEDGTYSFGSEVKKEATADALKEVLQELEAYDRDGMTQAEFDYLRSAIGQQEALSYETPGAKLGLLSNILRYDLPLDYRSQQNAILQETDRDTVNKVIRGLLNPQQQAIVIVGDEASIRGNIEALGMPVVELDEDGYVKVKEAKEAKEGEEAAAAAESAGR</sequence>
<feature type="domain" description="Peptidase M16 C-terminal" evidence="8">
    <location>
        <begin position="689"/>
        <end position="867"/>
    </location>
</feature>
<feature type="domain" description="Peptidase M16 C-terminal" evidence="8">
    <location>
        <begin position="224"/>
        <end position="399"/>
    </location>
</feature>